<dbReference type="HOGENOM" id="CLU_141460_1_0_5"/>
<gene>
    <name evidence="1" type="ORF">R2601_14490</name>
</gene>
<dbReference type="EMBL" id="AATQ01000002">
    <property type="protein sequence ID" value="EAU48182.1"/>
    <property type="molecule type" value="Genomic_DNA"/>
</dbReference>
<organism evidence="1 2">
    <name type="scientific">Salipiger bermudensis (strain DSM 26914 / JCM 13377 / KCTC 12554 / HTCC2601)</name>
    <name type="common">Pelagibaca bermudensis</name>
    <dbReference type="NCBI Taxonomy" id="314265"/>
    <lineage>
        <taxon>Bacteria</taxon>
        <taxon>Pseudomonadati</taxon>
        <taxon>Pseudomonadota</taxon>
        <taxon>Alphaproteobacteria</taxon>
        <taxon>Rhodobacterales</taxon>
        <taxon>Roseobacteraceae</taxon>
        <taxon>Salipiger</taxon>
    </lineage>
</organism>
<dbReference type="STRING" id="314265.R2601_14490"/>
<sequence>MNAQIMAQRAYTQPTTSTRTDRAIEYDLLARVTHRIKSAAEAGPKAYPRLVRALYDNRRLWTALAVDVASTENALPQELRAQIFYLAEFVQLHTGKVLARKARLAPLLEVNAAILRGLGGQRPGR</sequence>
<dbReference type="Proteomes" id="UP000006230">
    <property type="component" value="Unassembled WGS sequence"/>
</dbReference>
<evidence type="ECO:0000313" key="2">
    <source>
        <dbReference type="Proteomes" id="UP000006230"/>
    </source>
</evidence>
<evidence type="ECO:0000313" key="1">
    <source>
        <dbReference type="EMBL" id="EAU48182.1"/>
    </source>
</evidence>
<dbReference type="AlphaFoldDB" id="Q0FVE4"/>
<dbReference type="GeneID" id="92505265"/>
<dbReference type="InterPro" id="IPR010845">
    <property type="entry name" value="FlaF"/>
</dbReference>
<dbReference type="Pfam" id="PF07309">
    <property type="entry name" value="FlaF"/>
    <property type="match status" value="1"/>
</dbReference>
<proteinExistence type="predicted"/>
<dbReference type="eggNOG" id="COG5442">
    <property type="taxonomic scope" value="Bacteria"/>
</dbReference>
<name>Q0FVE4_SALBH</name>
<keyword evidence="1" id="KW-0966">Cell projection</keyword>
<dbReference type="OrthoDB" id="9808944at2"/>
<protein>
    <submittedName>
        <fullName evidence="1">Flagellar protein FlaF, putative</fullName>
    </submittedName>
</protein>
<keyword evidence="1" id="KW-0969">Cilium</keyword>
<dbReference type="NCBIfam" id="NF009435">
    <property type="entry name" value="PRK12794.1"/>
    <property type="match status" value="1"/>
</dbReference>
<reference evidence="1 2" key="1">
    <citation type="journal article" date="2010" name="J. Bacteriol.">
        <title>Genome sequences of Pelagibaca bermudensis HTCC2601T and Maritimibacter alkaliphilus HTCC2654T, the type strains of two marine Roseobacter genera.</title>
        <authorList>
            <person name="Thrash J.C."/>
            <person name="Cho J.C."/>
            <person name="Ferriera S."/>
            <person name="Johnson J."/>
            <person name="Vergin K.L."/>
            <person name="Giovannoni S.J."/>
        </authorList>
    </citation>
    <scope>NUCLEOTIDE SEQUENCE [LARGE SCALE GENOMIC DNA]</scope>
    <source>
        <strain evidence="2">DSM 26914 / JCM 13377 / KCTC 12554 / HTCC2601</strain>
    </source>
</reference>
<keyword evidence="1" id="KW-0282">Flagellum</keyword>
<accession>Q0FVE4</accession>
<dbReference type="GO" id="GO:0044781">
    <property type="term" value="P:bacterial-type flagellum organization"/>
    <property type="evidence" value="ECO:0007669"/>
    <property type="project" value="InterPro"/>
</dbReference>
<keyword evidence="2" id="KW-1185">Reference proteome</keyword>
<comment type="caution">
    <text evidence="1">The sequence shown here is derived from an EMBL/GenBank/DDBJ whole genome shotgun (WGS) entry which is preliminary data.</text>
</comment>
<dbReference type="RefSeq" id="WP_007795522.1">
    <property type="nucleotide sequence ID" value="NZ_DS022276.1"/>
</dbReference>